<dbReference type="RefSeq" id="WP_047250970.1">
    <property type="nucleotide sequence ID" value="NZ_CP011367.1"/>
</dbReference>
<evidence type="ECO:0000313" key="1">
    <source>
        <dbReference type="EMBL" id="AKJ94780.1"/>
    </source>
</evidence>
<dbReference type="AlphaFoldDB" id="A0A0G3G0R0"/>
<organism evidence="1 2">
    <name type="scientific">Thioalkalivibrio versutus</name>
    <dbReference type="NCBI Taxonomy" id="106634"/>
    <lineage>
        <taxon>Bacteria</taxon>
        <taxon>Pseudomonadati</taxon>
        <taxon>Pseudomonadota</taxon>
        <taxon>Gammaproteobacteria</taxon>
        <taxon>Chromatiales</taxon>
        <taxon>Ectothiorhodospiraceae</taxon>
        <taxon>Thioalkalivibrio</taxon>
    </lineage>
</organism>
<protein>
    <submittedName>
        <fullName evidence="1">MarR family transcriptional regulator</fullName>
    </submittedName>
</protein>
<dbReference type="STRING" id="106634.TVD_05080"/>
<dbReference type="KEGG" id="tvr:TVD_05080"/>
<evidence type="ECO:0000313" key="2">
    <source>
        <dbReference type="Proteomes" id="UP000064201"/>
    </source>
</evidence>
<dbReference type="InterPro" id="IPR036390">
    <property type="entry name" value="WH_DNA-bd_sf"/>
</dbReference>
<sequence>MIEEDLHLEVLRLLEREPDMSQRQLARALGLSVGKTHYALRAVLDRGWVKAQNFRRSDNRSAYLYQLTPNGLQEKARLAYGLLQRKRAEHEALMTEIEQLRAELQGTEPSNEPPTP</sequence>
<dbReference type="PATRIC" id="fig|106634.4.peg.1034"/>
<reference evidence="1 2" key="1">
    <citation type="submission" date="2015-04" db="EMBL/GenBank/DDBJ databases">
        <title>Complete Sequence for the Genome of the Thioalkalivibrio versutus D301.</title>
        <authorList>
            <person name="Mu T."/>
            <person name="Zhou J."/>
            <person name="Xu X."/>
        </authorList>
    </citation>
    <scope>NUCLEOTIDE SEQUENCE [LARGE SCALE GENOMIC DNA]</scope>
    <source>
        <strain evidence="1 2">D301</strain>
    </source>
</reference>
<dbReference type="NCBIfam" id="TIGR04176">
    <property type="entry name" value="MarR_EPS"/>
    <property type="match status" value="1"/>
</dbReference>
<dbReference type="Gene3D" id="1.10.10.10">
    <property type="entry name" value="Winged helix-like DNA-binding domain superfamily/Winged helix DNA-binding domain"/>
    <property type="match status" value="1"/>
</dbReference>
<dbReference type="Proteomes" id="UP000064201">
    <property type="component" value="Chromosome"/>
</dbReference>
<dbReference type="InterPro" id="IPR026433">
    <property type="entry name" value="MarR_EPS"/>
</dbReference>
<dbReference type="OrthoDB" id="8537236at2"/>
<name>A0A0G3G0R0_9GAMM</name>
<dbReference type="SUPFAM" id="SSF46785">
    <property type="entry name" value="Winged helix' DNA-binding domain"/>
    <property type="match status" value="1"/>
</dbReference>
<dbReference type="EMBL" id="CP011367">
    <property type="protein sequence ID" value="AKJ94780.1"/>
    <property type="molecule type" value="Genomic_DNA"/>
</dbReference>
<gene>
    <name evidence="1" type="ORF">TVD_05080</name>
</gene>
<dbReference type="InterPro" id="IPR036388">
    <property type="entry name" value="WH-like_DNA-bd_sf"/>
</dbReference>
<dbReference type="Pfam" id="PF13412">
    <property type="entry name" value="HTH_24"/>
    <property type="match status" value="1"/>
</dbReference>
<keyword evidence="2" id="KW-1185">Reference proteome</keyword>
<proteinExistence type="predicted"/>
<accession>A0A0G3G0R0</accession>